<dbReference type="GO" id="GO:0016757">
    <property type="term" value="F:glycosyltransferase activity"/>
    <property type="evidence" value="ECO:0007669"/>
    <property type="project" value="UniProtKB-KW"/>
</dbReference>
<organism evidence="2 3">
    <name type="scientific">Striga asiatica</name>
    <name type="common">Asiatic witchweed</name>
    <name type="synonym">Buchnera asiatica</name>
    <dbReference type="NCBI Taxonomy" id="4170"/>
    <lineage>
        <taxon>Eukaryota</taxon>
        <taxon>Viridiplantae</taxon>
        <taxon>Streptophyta</taxon>
        <taxon>Embryophyta</taxon>
        <taxon>Tracheophyta</taxon>
        <taxon>Spermatophyta</taxon>
        <taxon>Magnoliopsida</taxon>
        <taxon>eudicotyledons</taxon>
        <taxon>Gunneridae</taxon>
        <taxon>Pentapetalae</taxon>
        <taxon>asterids</taxon>
        <taxon>lamiids</taxon>
        <taxon>Lamiales</taxon>
        <taxon>Orobanchaceae</taxon>
        <taxon>Buchnereae</taxon>
        <taxon>Striga</taxon>
    </lineage>
</organism>
<feature type="compositionally biased region" description="Basic and acidic residues" evidence="1">
    <location>
        <begin position="206"/>
        <end position="217"/>
    </location>
</feature>
<evidence type="ECO:0000256" key="1">
    <source>
        <dbReference type="SAM" id="MobiDB-lite"/>
    </source>
</evidence>
<feature type="region of interest" description="Disordered" evidence="1">
    <location>
        <begin position="153"/>
        <end position="283"/>
    </location>
</feature>
<protein>
    <submittedName>
        <fullName evidence="2">Core-2/I-branching beta-1,6-N-acetylglucosaminyltransferase family protein</fullName>
    </submittedName>
</protein>
<gene>
    <name evidence="2" type="ORF">STAS_29455</name>
</gene>
<evidence type="ECO:0000313" key="2">
    <source>
        <dbReference type="EMBL" id="GER52042.1"/>
    </source>
</evidence>
<name>A0A5A7R3V5_STRAF</name>
<keyword evidence="2" id="KW-0808">Transferase</keyword>
<proteinExistence type="predicted"/>
<dbReference type="EMBL" id="BKCP01010070">
    <property type="protein sequence ID" value="GER52042.1"/>
    <property type="molecule type" value="Genomic_DNA"/>
</dbReference>
<comment type="caution">
    <text evidence="2">The sequence shown here is derived from an EMBL/GenBank/DDBJ whole genome shotgun (WGS) entry which is preliminary data.</text>
</comment>
<evidence type="ECO:0000313" key="3">
    <source>
        <dbReference type="Proteomes" id="UP000325081"/>
    </source>
</evidence>
<keyword evidence="3" id="KW-1185">Reference proteome</keyword>
<feature type="compositionally biased region" description="Basic and acidic residues" evidence="1">
    <location>
        <begin position="258"/>
        <end position="267"/>
    </location>
</feature>
<accession>A0A5A7R3V5</accession>
<dbReference type="OrthoDB" id="1153117at2759"/>
<reference evidence="3" key="1">
    <citation type="journal article" date="2019" name="Curr. Biol.">
        <title>Genome Sequence of Striga asiatica Provides Insight into the Evolution of Plant Parasitism.</title>
        <authorList>
            <person name="Yoshida S."/>
            <person name="Kim S."/>
            <person name="Wafula E.K."/>
            <person name="Tanskanen J."/>
            <person name="Kim Y.M."/>
            <person name="Honaas L."/>
            <person name="Yang Z."/>
            <person name="Spallek T."/>
            <person name="Conn C.E."/>
            <person name="Ichihashi Y."/>
            <person name="Cheong K."/>
            <person name="Cui S."/>
            <person name="Der J.P."/>
            <person name="Gundlach H."/>
            <person name="Jiao Y."/>
            <person name="Hori C."/>
            <person name="Ishida J.K."/>
            <person name="Kasahara H."/>
            <person name="Kiba T."/>
            <person name="Kim M.S."/>
            <person name="Koo N."/>
            <person name="Laohavisit A."/>
            <person name="Lee Y.H."/>
            <person name="Lumba S."/>
            <person name="McCourt P."/>
            <person name="Mortimer J.C."/>
            <person name="Mutuku J.M."/>
            <person name="Nomura T."/>
            <person name="Sasaki-Sekimoto Y."/>
            <person name="Seto Y."/>
            <person name="Wang Y."/>
            <person name="Wakatake T."/>
            <person name="Sakakibara H."/>
            <person name="Demura T."/>
            <person name="Yamaguchi S."/>
            <person name="Yoneyama K."/>
            <person name="Manabe R.I."/>
            <person name="Nelson D.C."/>
            <person name="Schulman A.H."/>
            <person name="Timko M.P."/>
            <person name="dePamphilis C.W."/>
            <person name="Choi D."/>
            <person name="Shirasu K."/>
        </authorList>
    </citation>
    <scope>NUCLEOTIDE SEQUENCE [LARGE SCALE GENOMIC DNA]</scope>
    <source>
        <strain evidence="3">cv. UVA1</strain>
    </source>
</reference>
<keyword evidence="2" id="KW-0328">Glycosyltransferase</keyword>
<dbReference type="AlphaFoldDB" id="A0A5A7R3V5"/>
<sequence>MNAMLYTNGNNKNYTPYVGSEPVYPDHLPGQQHAIVARFASHNSQSYMFATEQLVQLRRAEVAEDRSLSPPAGSEVYARDRAAGDKYPYASRFQPPPAYARPKGPGPAQIGFQKEKSPTLVNYHYDPTPFYSENDDHDQDMYADTTCKGPIKPDCLYGKGKKADDDGEVYTNIRNRDRRPYNGPVKPDSLYGTVKKPDNAYTSIPNRDRTPYDEGPKRNYGYAPRGPKIPPQIKTMVGDSEFGNKEKPNKPQQGNNREVIDSSEARKRYGRPGGTHVEEKYGGTIDCREAARKYKGVFVTD</sequence>
<dbReference type="Proteomes" id="UP000325081">
    <property type="component" value="Unassembled WGS sequence"/>
</dbReference>